<protein>
    <submittedName>
        <fullName evidence="1">Uncharacterized protein</fullName>
    </submittedName>
</protein>
<dbReference type="EMBL" id="SJPJ01000001">
    <property type="protein sequence ID" value="TWT83809.1"/>
    <property type="molecule type" value="Genomic_DNA"/>
</dbReference>
<keyword evidence="2" id="KW-1185">Reference proteome</keyword>
<proteinExistence type="predicted"/>
<dbReference type="AlphaFoldDB" id="A0A5C5Z8W7"/>
<dbReference type="Proteomes" id="UP000315010">
    <property type="component" value="Unassembled WGS sequence"/>
</dbReference>
<name>A0A5C5Z8W7_9BACT</name>
<accession>A0A5C5Z8W7</accession>
<evidence type="ECO:0000313" key="2">
    <source>
        <dbReference type="Proteomes" id="UP000315010"/>
    </source>
</evidence>
<reference evidence="1 2" key="1">
    <citation type="submission" date="2019-02" db="EMBL/GenBank/DDBJ databases">
        <title>Deep-cultivation of Planctomycetes and their phenomic and genomic characterization uncovers novel biology.</title>
        <authorList>
            <person name="Wiegand S."/>
            <person name="Jogler M."/>
            <person name="Boedeker C."/>
            <person name="Pinto D."/>
            <person name="Vollmers J."/>
            <person name="Rivas-Marin E."/>
            <person name="Kohn T."/>
            <person name="Peeters S.H."/>
            <person name="Heuer A."/>
            <person name="Rast P."/>
            <person name="Oberbeckmann S."/>
            <person name="Bunk B."/>
            <person name="Jeske O."/>
            <person name="Meyerdierks A."/>
            <person name="Storesund J.E."/>
            <person name="Kallscheuer N."/>
            <person name="Luecker S."/>
            <person name="Lage O.M."/>
            <person name="Pohl T."/>
            <person name="Merkel B.J."/>
            <person name="Hornburger P."/>
            <person name="Mueller R.-W."/>
            <person name="Bruemmer F."/>
            <person name="Labrenz M."/>
            <person name="Spormann A.M."/>
            <person name="Op Den Camp H."/>
            <person name="Overmann J."/>
            <person name="Amann R."/>
            <person name="Jetten M.S.M."/>
            <person name="Mascher T."/>
            <person name="Medema M.H."/>
            <person name="Devos D.P."/>
            <person name="Kaster A.-K."/>
            <person name="Ovreas L."/>
            <person name="Rohde M."/>
            <person name="Galperin M.Y."/>
            <person name="Jogler C."/>
        </authorList>
    </citation>
    <scope>NUCLEOTIDE SEQUENCE [LARGE SCALE GENOMIC DNA]</scope>
    <source>
        <strain evidence="1 2">CA13</strain>
    </source>
</reference>
<sequence length="65" mass="7284">MTPFPFSFPSPFLSYGRAIEVGHIHRFRFPRHSCNLSAASMDDAALASCAGENIQREVEIRLLMS</sequence>
<organism evidence="1 2">
    <name type="scientific">Novipirellula herctigrandis</name>
    <dbReference type="NCBI Taxonomy" id="2527986"/>
    <lineage>
        <taxon>Bacteria</taxon>
        <taxon>Pseudomonadati</taxon>
        <taxon>Planctomycetota</taxon>
        <taxon>Planctomycetia</taxon>
        <taxon>Pirellulales</taxon>
        <taxon>Pirellulaceae</taxon>
        <taxon>Novipirellula</taxon>
    </lineage>
</organism>
<gene>
    <name evidence="1" type="ORF">CA13_52800</name>
</gene>
<comment type="caution">
    <text evidence="1">The sequence shown here is derived from an EMBL/GenBank/DDBJ whole genome shotgun (WGS) entry which is preliminary data.</text>
</comment>
<evidence type="ECO:0000313" key="1">
    <source>
        <dbReference type="EMBL" id="TWT83809.1"/>
    </source>
</evidence>